<evidence type="ECO:0000313" key="6">
    <source>
        <dbReference type="EMBL" id="KHT54299.1"/>
    </source>
</evidence>
<gene>
    <name evidence="6" type="ORF">RJ41_07155</name>
</gene>
<dbReference type="GO" id="GO:0030170">
    <property type="term" value="F:pyridoxal phosphate binding"/>
    <property type="evidence" value="ECO:0007669"/>
    <property type="project" value="UniProtKB-UniRule"/>
</dbReference>
<proteinExistence type="inferred from homology"/>
<evidence type="ECO:0000256" key="1">
    <source>
        <dbReference type="ARBA" id="ARBA00022898"/>
    </source>
</evidence>
<evidence type="ECO:0000256" key="4">
    <source>
        <dbReference type="RuleBase" id="RU004514"/>
    </source>
</evidence>
<dbReference type="OrthoDB" id="9804072at2"/>
<dbReference type="Proteomes" id="UP000031197">
    <property type="component" value="Unassembled WGS sequence"/>
</dbReference>
<dbReference type="InterPro" id="IPR029066">
    <property type="entry name" value="PLP-binding_barrel"/>
</dbReference>
<dbReference type="Pfam" id="PF01168">
    <property type="entry name" value="Ala_racemase_N"/>
    <property type="match status" value="1"/>
</dbReference>
<dbReference type="CDD" id="cd06824">
    <property type="entry name" value="PLPDE_III_Yggs_like"/>
    <property type="match status" value="1"/>
</dbReference>
<accession>A0A0B3Y9R9</accession>
<evidence type="ECO:0000259" key="5">
    <source>
        <dbReference type="Pfam" id="PF01168"/>
    </source>
</evidence>
<feature type="modified residue" description="N6-(pyridoxal phosphate)lysine" evidence="2 3">
    <location>
        <position position="36"/>
    </location>
</feature>
<dbReference type="FunFam" id="3.20.20.10:FF:000018">
    <property type="entry name" value="Pyridoxal phosphate homeostasis protein"/>
    <property type="match status" value="1"/>
</dbReference>
<sequence length="228" mass="25457">MQTIAERLDSARKGIDQAATSAHRPPNSVKLLAVSKTKPVSDIMEAYEGGQRMFGENYVQEGVEKVQELSHLSDIEWHMIGPVQSNKTKVVAEHFDWVQSVDREKIARRLNEQRPDSMPPLNVCIQVNIDDEESKSGVALSELDALVEFINSQKHLTLRGLMAIPKADPSEEQQRATLSKLKEIFDHYHTSLSNFDTLSVGMSSDMAEAIQHGSTMVRIGTAIFGKRN</sequence>
<keyword evidence="7" id="KW-1185">Reference proteome</keyword>
<comment type="cofactor">
    <cofactor evidence="3">
        <name>pyridoxal 5'-phosphate</name>
        <dbReference type="ChEBI" id="CHEBI:597326"/>
    </cofactor>
</comment>
<comment type="function">
    <text evidence="2">Pyridoxal 5'-phosphate (PLP)-binding protein, which is involved in PLP homeostasis.</text>
</comment>
<dbReference type="InterPro" id="IPR011078">
    <property type="entry name" value="PyrdxlP_homeostasis"/>
</dbReference>
<dbReference type="PANTHER" id="PTHR10146">
    <property type="entry name" value="PROLINE SYNTHETASE CO-TRANSCRIBED BACTERIAL HOMOLOG PROTEIN"/>
    <property type="match status" value="1"/>
</dbReference>
<name>A0A0B3Y9R9_9ALTE</name>
<comment type="caution">
    <text evidence="6">The sequence shown here is derived from an EMBL/GenBank/DDBJ whole genome shotgun (WGS) entry which is preliminary data.</text>
</comment>
<dbReference type="RefSeq" id="WP_039218736.1">
    <property type="nucleotide sequence ID" value="NZ_JWLW01000012.1"/>
</dbReference>
<dbReference type="PIRSF" id="PIRSF004848">
    <property type="entry name" value="YBL036c_PLPDEIII"/>
    <property type="match status" value="1"/>
</dbReference>
<keyword evidence="1 2" id="KW-0663">Pyridoxal phosphate</keyword>
<feature type="domain" description="Alanine racemase N-terminal" evidence="5">
    <location>
        <begin position="18"/>
        <end position="226"/>
    </location>
</feature>
<organism evidence="6 7">
    <name type="scientific">Alteromonas marina</name>
    <dbReference type="NCBI Taxonomy" id="203795"/>
    <lineage>
        <taxon>Bacteria</taxon>
        <taxon>Pseudomonadati</taxon>
        <taxon>Pseudomonadota</taxon>
        <taxon>Gammaproteobacteria</taxon>
        <taxon>Alteromonadales</taxon>
        <taxon>Alteromonadaceae</taxon>
        <taxon>Alteromonas/Salinimonas group</taxon>
        <taxon>Alteromonas</taxon>
    </lineage>
</organism>
<dbReference type="InterPro" id="IPR001608">
    <property type="entry name" value="Ala_racemase_N"/>
</dbReference>
<evidence type="ECO:0000313" key="7">
    <source>
        <dbReference type="Proteomes" id="UP000031197"/>
    </source>
</evidence>
<dbReference type="PROSITE" id="PS01211">
    <property type="entry name" value="UPF0001"/>
    <property type="match status" value="1"/>
</dbReference>
<dbReference type="PANTHER" id="PTHR10146:SF14">
    <property type="entry name" value="PYRIDOXAL PHOSPHATE HOMEOSTASIS PROTEIN"/>
    <property type="match status" value="1"/>
</dbReference>
<comment type="similarity">
    <text evidence="2 4">Belongs to the pyridoxal phosphate-binding protein YggS/PROSC family.</text>
</comment>
<dbReference type="EMBL" id="JWLW01000012">
    <property type="protein sequence ID" value="KHT54299.1"/>
    <property type="molecule type" value="Genomic_DNA"/>
</dbReference>
<dbReference type="SUPFAM" id="SSF51419">
    <property type="entry name" value="PLP-binding barrel"/>
    <property type="match status" value="1"/>
</dbReference>
<evidence type="ECO:0000256" key="2">
    <source>
        <dbReference type="HAMAP-Rule" id="MF_02087"/>
    </source>
</evidence>
<dbReference type="NCBIfam" id="TIGR00044">
    <property type="entry name" value="YggS family pyridoxal phosphate-dependent enzyme"/>
    <property type="match status" value="1"/>
</dbReference>
<dbReference type="Gene3D" id="3.20.20.10">
    <property type="entry name" value="Alanine racemase"/>
    <property type="match status" value="1"/>
</dbReference>
<dbReference type="HAMAP" id="MF_02087">
    <property type="entry name" value="PLP_homeostasis"/>
    <property type="match status" value="1"/>
</dbReference>
<dbReference type="AlphaFoldDB" id="A0A0B3Y9R9"/>
<evidence type="ECO:0000256" key="3">
    <source>
        <dbReference type="PIRSR" id="PIRSR004848-1"/>
    </source>
</evidence>
<reference evidence="6 7" key="1">
    <citation type="submission" date="2014-12" db="EMBL/GenBank/DDBJ databases">
        <title>Genome sequencing of Alteromonas marina AD001.</title>
        <authorList>
            <person name="Adrian T.G.S."/>
            <person name="Chan K.G."/>
        </authorList>
    </citation>
    <scope>NUCLEOTIDE SEQUENCE [LARGE SCALE GENOMIC DNA]</scope>
    <source>
        <strain evidence="6 7">AD001</strain>
    </source>
</reference>
<protein>
    <recommendedName>
        <fullName evidence="2">Pyridoxal phosphate homeostasis protein</fullName>
        <shortName evidence="2">PLP homeostasis protein</shortName>
    </recommendedName>
</protein>